<evidence type="ECO:0000313" key="2">
    <source>
        <dbReference type="EMBL" id="MDF0599917.1"/>
    </source>
</evidence>
<feature type="region of interest" description="Disordered" evidence="1">
    <location>
        <begin position="117"/>
        <end position="139"/>
    </location>
</feature>
<dbReference type="Proteomes" id="UP001220964">
    <property type="component" value="Unassembled WGS sequence"/>
</dbReference>
<organism evidence="2 3">
    <name type="scientific">Psychromarinibacter sediminicola</name>
    <dbReference type="NCBI Taxonomy" id="3033385"/>
    <lineage>
        <taxon>Bacteria</taxon>
        <taxon>Pseudomonadati</taxon>
        <taxon>Pseudomonadota</taxon>
        <taxon>Alphaproteobacteria</taxon>
        <taxon>Rhodobacterales</taxon>
        <taxon>Paracoccaceae</taxon>
        <taxon>Psychromarinibacter</taxon>
    </lineage>
</organism>
<sequence>MEQRGRKSASSVEVVKLDSVERVKRPAAPDELTPEQKSIWAGIVDALPADWFSADNLPLLVQYVRHIVTARRAAQLIDAAEAEDPLDLDTLDRLYRMQDREGRAIASLATKMRITQQALTNHRGNKKRRPAQLRPWETE</sequence>
<reference evidence="2" key="1">
    <citation type="submission" date="2023-03" db="EMBL/GenBank/DDBJ databases">
        <title>Multiphase analysis and comparison of six strains from genera Psychromarinibacter, Lutimaribacter, and Maritimibacter, including a novel species: Psychromarinibacter sediminicola sp. nov.</title>
        <authorList>
            <person name="Wang Y.-H."/>
            <person name="Ye M.-Q."/>
            <person name="Du Z.-J."/>
        </authorList>
    </citation>
    <scope>NUCLEOTIDE SEQUENCE</scope>
    <source>
        <strain evidence="2">C21-152</strain>
    </source>
</reference>
<accession>A0AAE3T738</accession>
<dbReference type="AlphaFoldDB" id="A0AAE3T738"/>
<evidence type="ECO:0000256" key="1">
    <source>
        <dbReference type="SAM" id="MobiDB-lite"/>
    </source>
</evidence>
<keyword evidence="3" id="KW-1185">Reference proteome</keyword>
<dbReference type="RefSeq" id="WP_275566063.1">
    <property type="nucleotide sequence ID" value="NZ_JARGYC010000007.1"/>
</dbReference>
<dbReference type="EMBL" id="JARGYC010000007">
    <property type="protein sequence ID" value="MDF0599917.1"/>
    <property type="molecule type" value="Genomic_DNA"/>
</dbReference>
<proteinExistence type="predicted"/>
<name>A0AAE3T738_9RHOB</name>
<comment type="caution">
    <text evidence="2">The sequence shown here is derived from an EMBL/GenBank/DDBJ whole genome shotgun (WGS) entry which is preliminary data.</text>
</comment>
<evidence type="ECO:0000313" key="3">
    <source>
        <dbReference type="Proteomes" id="UP001220964"/>
    </source>
</evidence>
<protein>
    <submittedName>
        <fullName evidence="2">Uncharacterized protein</fullName>
    </submittedName>
</protein>
<gene>
    <name evidence="2" type="ORF">P1J78_04150</name>
</gene>